<organism evidence="9 10">
    <name type="scientific">Corynascus novoguineensis</name>
    <dbReference type="NCBI Taxonomy" id="1126955"/>
    <lineage>
        <taxon>Eukaryota</taxon>
        <taxon>Fungi</taxon>
        <taxon>Dikarya</taxon>
        <taxon>Ascomycota</taxon>
        <taxon>Pezizomycotina</taxon>
        <taxon>Sordariomycetes</taxon>
        <taxon>Sordariomycetidae</taxon>
        <taxon>Sordariales</taxon>
        <taxon>Chaetomiaceae</taxon>
        <taxon>Corynascus</taxon>
    </lineage>
</organism>
<keyword evidence="10" id="KW-1185">Reference proteome</keyword>
<evidence type="ECO:0000256" key="4">
    <source>
        <dbReference type="ARBA" id="ARBA00022827"/>
    </source>
</evidence>
<reference evidence="9" key="2">
    <citation type="submission" date="2023-05" db="EMBL/GenBank/DDBJ databases">
        <authorList>
            <consortium name="Lawrence Berkeley National Laboratory"/>
            <person name="Steindorff A."/>
            <person name="Hensen N."/>
            <person name="Bonometti L."/>
            <person name="Westerberg I."/>
            <person name="Brannstrom I.O."/>
            <person name="Guillou S."/>
            <person name="Cros-Aarteil S."/>
            <person name="Calhoun S."/>
            <person name="Haridas S."/>
            <person name="Kuo A."/>
            <person name="Mondo S."/>
            <person name="Pangilinan J."/>
            <person name="Riley R."/>
            <person name="Labutti K."/>
            <person name="Andreopoulos B."/>
            <person name="Lipzen A."/>
            <person name="Chen C."/>
            <person name="Yanf M."/>
            <person name="Daum C."/>
            <person name="Ng V."/>
            <person name="Clum A."/>
            <person name="Ohm R."/>
            <person name="Martin F."/>
            <person name="Silar P."/>
            <person name="Natvig D."/>
            <person name="Lalanne C."/>
            <person name="Gautier V."/>
            <person name="Ament-Velasquez S.L."/>
            <person name="Kruys A."/>
            <person name="Hutchinson M.I."/>
            <person name="Powell A.J."/>
            <person name="Barry K."/>
            <person name="Miller A.N."/>
            <person name="Grigoriev I.V."/>
            <person name="Debuchy R."/>
            <person name="Gladieux P."/>
            <person name="Thoren M.H."/>
            <person name="Johannesson H."/>
        </authorList>
    </citation>
    <scope>NUCLEOTIDE SEQUENCE</scope>
    <source>
        <strain evidence="9">CBS 359.72</strain>
    </source>
</reference>
<comment type="caution">
    <text evidence="9">The sequence shown here is derived from an EMBL/GenBank/DDBJ whole genome shotgun (WGS) entry which is preliminary data.</text>
</comment>
<dbReference type="InterPro" id="IPR050416">
    <property type="entry name" value="FAD-linked_Oxidoreductase"/>
</dbReference>
<dbReference type="PANTHER" id="PTHR42973">
    <property type="entry name" value="BINDING OXIDOREDUCTASE, PUTATIVE (AFU_ORTHOLOGUE AFUA_1G17690)-RELATED"/>
    <property type="match status" value="1"/>
</dbReference>
<evidence type="ECO:0000259" key="8">
    <source>
        <dbReference type="PROSITE" id="PS51387"/>
    </source>
</evidence>
<evidence type="ECO:0000256" key="6">
    <source>
        <dbReference type="SAM" id="MobiDB-lite"/>
    </source>
</evidence>
<keyword evidence="5" id="KW-0560">Oxidoreductase</keyword>
<dbReference type="Proteomes" id="UP001303647">
    <property type="component" value="Unassembled WGS sequence"/>
</dbReference>
<evidence type="ECO:0000256" key="5">
    <source>
        <dbReference type="ARBA" id="ARBA00023002"/>
    </source>
</evidence>
<evidence type="ECO:0000256" key="1">
    <source>
        <dbReference type="ARBA" id="ARBA00001974"/>
    </source>
</evidence>
<dbReference type="InterPro" id="IPR006094">
    <property type="entry name" value="Oxid_FAD_bind_N"/>
</dbReference>
<protein>
    <recommendedName>
        <fullName evidence="8">FAD-binding PCMH-type domain-containing protein</fullName>
    </recommendedName>
</protein>
<gene>
    <name evidence="9" type="ORF">C7999DRAFT_38125</name>
</gene>
<keyword evidence="7" id="KW-0732">Signal</keyword>
<dbReference type="InterPro" id="IPR036318">
    <property type="entry name" value="FAD-bd_PCMH-like_sf"/>
</dbReference>
<sequence length="617" mass="67246">MSPPRSFVFALQLASSVLAVAAGLTPSLRSGLEDLRSDSHSHSPCKAVPGSPDWPSPQDWKRLNESVAGRLLRPTPPGAVCHSGQGAFDSPECAAVREGWSDYAFHQADPVSVDWNNWANETCLPIKGAPCSGQGYPVFLINATEARHVQLGVQFGENGRPLTFSFVNKHNIRLVIKSTGHDYMGRSNAPNSLSIWTHYLKDIKTHKSFRPKHCKTTIDSTAVTVGAGAQLWDLYSALDLLNQTVVGGGSKTVSMGGYVTGGGHGMLSPTYGMAADQVLEMELVTADGDVVTANECQNKDLFWAMRGGGGSTFGVLTSVTMKTYPTPQMEAASVILMTPDIEDSRPIFDMAAYVISQLPDLGDQGLAGYTYITRTIANPLDGGNTTVGGVVFAGAIQNSSPEAMRKLWDPVFAHVNATWPNKFIQIFQPKSYPSFLAWFAEHYDTDQAGVNAILGSRLLDRRALTSNVTALSHAYERFTDGEGSTAYLVSGKGVHNARPRGCSGDAVLPAWRRAYVHATIGEYYAPLNATAKAAAKARVLRRVAAMRELAPDMGAYVNEANVDEPNWQHEFWGSNYKRLYSIKRRVDPDDVFWCTPCVGNERWEQVDDRLCRVKGHH</sequence>
<comment type="cofactor">
    <cofactor evidence="1">
        <name>FAD</name>
        <dbReference type="ChEBI" id="CHEBI:57692"/>
    </cofactor>
</comment>
<reference evidence="9" key="1">
    <citation type="journal article" date="2023" name="Mol. Phylogenet. Evol.">
        <title>Genome-scale phylogeny and comparative genomics of the fungal order Sordariales.</title>
        <authorList>
            <person name="Hensen N."/>
            <person name="Bonometti L."/>
            <person name="Westerberg I."/>
            <person name="Brannstrom I.O."/>
            <person name="Guillou S."/>
            <person name="Cros-Aarteil S."/>
            <person name="Calhoun S."/>
            <person name="Haridas S."/>
            <person name="Kuo A."/>
            <person name="Mondo S."/>
            <person name="Pangilinan J."/>
            <person name="Riley R."/>
            <person name="LaButti K."/>
            <person name="Andreopoulos B."/>
            <person name="Lipzen A."/>
            <person name="Chen C."/>
            <person name="Yan M."/>
            <person name="Daum C."/>
            <person name="Ng V."/>
            <person name="Clum A."/>
            <person name="Steindorff A."/>
            <person name="Ohm R.A."/>
            <person name="Martin F."/>
            <person name="Silar P."/>
            <person name="Natvig D.O."/>
            <person name="Lalanne C."/>
            <person name="Gautier V."/>
            <person name="Ament-Velasquez S.L."/>
            <person name="Kruys A."/>
            <person name="Hutchinson M.I."/>
            <person name="Powell A.J."/>
            <person name="Barry K."/>
            <person name="Miller A.N."/>
            <person name="Grigoriev I.V."/>
            <person name="Debuchy R."/>
            <person name="Gladieux P."/>
            <person name="Hiltunen Thoren M."/>
            <person name="Johannesson H."/>
        </authorList>
    </citation>
    <scope>NUCLEOTIDE SEQUENCE</scope>
    <source>
        <strain evidence="9">CBS 359.72</strain>
    </source>
</reference>
<feature type="chain" id="PRO_5042820730" description="FAD-binding PCMH-type domain-containing protein" evidence="7">
    <location>
        <begin position="20"/>
        <end position="617"/>
    </location>
</feature>
<proteinExistence type="inferred from homology"/>
<evidence type="ECO:0000313" key="10">
    <source>
        <dbReference type="Proteomes" id="UP001303647"/>
    </source>
</evidence>
<keyword evidence="4" id="KW-0274">FAD</keyword>
<dbReference type="Gene3D" id="3.30.465.10">
    <property type="match status" value="2"/>
</dbReference>
<dbReference type="GO" id="GO:0016491">
    <property type="term" value="F:oxidoreductase activity"/>
    <property type="evidence" value="ECO:0007669"/>
    <property type="project" value="UniProtKB-KW"/>
</dbReference>
<dbReference type="InterPro" id="IPR016169">
    <property type="entry name" value="FAD-bd_PCMH_sub2"/>
</dbReference>
<dbReference type="PANTHER" id="PTHR42973:SF39">
    <property type="entry name" value="FAD-BINDING PCMH-TYPE DOMAIN-CONTAINING PROTEIN"/>
    <property type="match status" value="1"/>
</dbReference>
<dbReference type="InterPro" id="IPR016166">
    <property type="entry name" value="FAD-bd_PCMH"/>
</dbReference>
<feature type="region of interest" description="Disordered" evidence="6">
    <location>
        <begin position="33"/>
        <end position="58"/>
    </location>
</feature>
<dbReference type="PROSITE" id="PS51387">
    <property type="entry name" value="FAD_PCMH"/>
    <property type="match status" value="1"/>
</dbReference>
<dbReference type="SUPFAM" id="SSF56176">
    <property type="entry name" value="FAD-binding/transporter-associated domain-like"/>
    <property type="match status" value="1"/>
</dbReference>
<evidence type="ECO:0000256" key="3">
    <source>
        <dbReference type="ARBA" id="ARBA00022630"/>
    </source>
</evidence>
<dbReference type="EMBL" id="MU857609">
    <property type="protein sequence ID" value="KAK4250992.1"/>
    <property type="molecule type" value="Genomic_DNA"/>
</dbReference>
<evidence type="ECO:0000313" key="9">
    <source>
        <dbReference type="EMBL" id="KAK4250992.1"/>
    </source>
</evidence>
<name>A0AAN7D1K6_9PEZI</name>
<dbReference type="InterPro" id="IPR012951">
    <property type="entry name" value="BBE"/>
</dbReference>
<dbReference type="GO" id="GO:0071949">
    <property type="term" value="F:FAD binding"/>
    <property type="evidence" value="ECO:0007669"/>
    <property type="project" value="InterPro"/>
</dbReference>
<evidence type="ECO:0000256" key="2">
    <source>
        <dbReference type="ARBA" id="ARBA00005466"/>
    </source>
</evidence>
<evidence type="ECO:0000256" key="7">
    <source>
        <dbReference type="SAM" id="SignalP"/>
    </source>
</evidence>
<accession>A0AAN7D1K6</accession>
<comment type="similarity">
    <text evidence="2">Belongs to the oxygen-dependent FAD-linked oxidoreductase family.</text>
</comment>
<keyword evidence="3" id="KW-0285">Flavoprotein</keyword>
<dbReference type="Pfam" id="PF08031">
    <property type="entry name" value="BBE"/>
    <property type="match status" value="1"/>
</dbReference>
<feature type="signal peptide" evidence="7">
    <location>
        <begin position="1"/>
        <end position="19"/>
    </location>
</feature>
<feature type="domain" description="FAD-binding PCMH-type" evidence="8">
    <location>
        <begin position="133"/>
        <end position="326"/>
    </location>
</feature>
<dbReference type="AlphaFoldDB" id="A0AAN7D1K6"/>
<dbReference type="Pfam" id="PF01565">
    <property type="entry name" value="FAD_binding_4"/>
    <property type="match status" value="1"/>
</dbReference>